<evidence type="ECO:0000256" key="1">
    <source>
        <dbReference type="ARBA" id="ARBA00005369"/>
    </source>
</evidence>
<organism evidence="2 3">
    <name type="scientific">Meloidogyne javanica</name>
    <name type="common">Root-knot nematode worm</name>
    <dbReference type="NCBI Taxonomy" id="6303"/>
    <lineage>
        <taxon>Eukaryota</taxon>
        <taxon>Metazoa</taxon>
        <taxon>Ecdysozoa</taxon>
        <taxon>Nematoda</taxon>
        <taxon>Chromadorea</taxon>
        <taxon>Rhabditida</taxon>
        <taxon>Tylenchina</taxon>
        <taxon>Tylenchomorpha</taxon>
        <taxon>Tylenchoidea</taxon>
        <taxon>Meloidogynidae</taxon>
        <taxon>Meloidogyninae</taxon>
        <taxon>Meloidogyne</taxon>
        <taxon>Meloidogyne incognita group</taxon>
    </lineage>
</organism>
<name>A0A915NCZ5_MELJA</name>
<dbReference type="Proteomes" id="UP000887561">
    <property type="component" value="Unplaced"/>
</dbReference>
<reference evidence="3" key="1">
    <citation type="submission" date="2022-11" db="UniProtKB">
        <authorList>
            <consortium name="WormBaseParasite"/>
        </authorList>
    </citation>
    <scope>IDENTIFICATION</scope>
</reference>
<evidence type="ECO:0000313" key="3">
    <source>
        <dbReference type="WBParaSite" id="scaffold9591_cov179.g14107"/>
    </source>
</evidence>
<proteinExistence type="inferred from homology"/>
<comment type="similarity">
    <text evidence="1">Belongs to the methyltransferase superfamily. L-isoaspartyl/D-aspartyl protein methyltransferase family.</text>
</comment>
<dbReference type="WBParaSite" id="scaffold9591_cov179.g14107">
    <property type="protein sequence ID" value="scaffold9591_cov179.g14107"/>
    <property type="gene ID" value="scaffold9591_cov179.g14107"/>
</dbReference>
<keyword evidence="2" id="KW-1185">Reference proteome</keyword>
<sequence length="462" mass="52227">MGLVASVGKNNDELVDNLVKHDSIKNGRSFVCRLVDRGKFMPENAVEENAYKDSAWKSDLGLPGFLHISAPCIYANVLEHLDLQKGQSFLNIGSGTGYLSTMAGFFLEENGINHGVELYENVADYAAERISLFQSSPEACAFEWCSPTYFVGNAFQLEQNTNKYDRIYCGALVPESHRAYFCSFLKEEGILVMPYGHSLQRVIRKSEKLFKTRDLSAVTFSHLIPVNIDDNSLSNGHVSLPLFQPTSLQFLCRNKIRQLIRQKLFVDKPVEIFSLYAEKHAKKASSVQLDNDYGKNQRDPLPEEVFPLPPIPHPLPSRTPVGNPLKNGNCNNKRLRTCTSNSMEMPQSSKIKRRLSYIQQQQEGEDVGPSTSSLISGLNNTNNTNSQILSDARLTGEFLQEDAVLFKSRKEEEKKVAEDKFNETKVKERTEQLADFHAKFIELIQSLPLNIQMRKFLVYENA</sequence>
<dbReference type="Gene3D" id="3.40.50.150">
    <property type="entry name" value="Vaccinia Virus protein VP39"/>
    <property type="match status" value="1"/>
</dbReference>
<dbReference type="AlphaFoldDB" id="A0A915NCZ5"/>
<dbReference type="InterPro" id="IPR029063">
    <property type="entry name" value="SAM-dependent_MTases_sf"/>
</dbReference>
<dbReference type="PANTHER" id="PTHR11579">
    <property type="entry name" value="PROTEIN-L-ISOASPARTATE O-METHYLTRANSFERASE"/>
    <property type="match status" value="1"/>
</dbReference>
<dbReference type="SUPFAM" id="SSF53335">
    <property type="entry name" value="S-adenosyl-L-methionine-dependent methyltransferases"/>
    <property type="match status" value="1"/>
</dbReference>
<dbReference type="InterPro" id="IPR000682">
    <property type="entry name" value="PCMT"/>
</dbReference>
<dbReference type="PANTHER" id="PTHR11579:SF9">
    <property type="entry name" value="PROTEIN-L-ISOASPARTATE O-METHYLTRANSFERASE"/>
    <property type="match status" value="1"/>
</dbReference>
<dbReference type="GO" id="GO:0005737">
    <property type="term" value="C:cytoplasm"/>
    <property type="evidence" value="ECO:0007669"/>
    <property type="project" value="TreeGrafter"/>
</dbReference>
<dbReference type="Pfam" id="PF01135">
    <property type="entry name" value="PCMT"/>
    <property type="match status" value="1"/>
</dbReference>
<accession>A0A915NCZ5</accession>
<evidence type="ECO:0000313" key="2">
    <source>
        <dbReference type="Proteomes" id="UP000887561"/>
    </source>
</evidence>
<dbReference type="GO" id="GO:0004719">
    <property type="term" value="F:protein-L-isoaspartate (D-aspartate) O-methyltransferase activity"/>
    <property type="evidence" value="ECO:0007669"/>
    <property type="project" value="InterPro"/>
</dbReference>
<protein>
    <submittedName>
        <fullName evidence="3">Protein-L-isoaspartate O-methyltransferase</fullName>
    </submittedName>
</protein>